<name>A0A8S5NNG1_9CAUD</name>
<evidence type="ECO:0000313" key="1">
    <source>
        <dbReference type="EMBL" id="DAD96341.1"/>
    </source>
</evidence>
<accession>A0A8S5NNG1</accession>
<dbReference type="EMBL" id="BK015215">
    <property type="protein sequence ID" value="DAD96341.1"/>
    <property type="molecule type" value="Genomic_DNA"/>
</dbReference>
<reference evidence="1" key="1">
    <citation type="journal article" date="2021" name="Proc. Natl. Acad. Sci. U.S.A.">
        <title>A Catalog of Tens of Thousands of Viruses from Human Metagenomes Reveals Hidden Associations with Chronic Diseases.</title>
        <authorList>
            <person name="Tisza M.J."/>
            <person name="Buck C.B."/>
        </authorList>
    </citation>
    <scope>NUCLEOTIDE SEQUENCE</scope>
    <source>
        <strain evidence="1">CtagO6</strain>
    </source>
</reference>
<organism evidence="1">
    <name type="scientific">Myoviridae sp. ctagO6</name>
    <dbReference type="NCBI Taxonomy" id="2826667"/>
    <lineage>
        <taxon>Viruses</taxon>
        <taxon>Duplodnaviria</taxon>
        <taxon>Heunggongvirae</taxon>
        <taxon>Uroviricota</taxon>
        <taxon>Caudoviricetes</taxon>
    </lineage>
</organism>
<proteinExistence type="predicted"/>
<sequence>MSIHYNRYRKRAAGKPDSLFYYHQLDEKRM</sequence>
<protein>
    <submittedName>
        <fullName evidence="1">Uncharacterized protein</fullName>
    </submittedName>
</protein>